<dbReference type="PANTHER" id="PTHR42966:SF1">
    <property type="entry name" value="SIALIC ACID SYNTHASE"/>
    <property type="match status" value="1"/>
</dbReference>
<protein>
    <submittedName>
        <fullName evidence="2">Sialic acid</fullName>
    </submittedName>
</protein>
<dbReference type="Gene3D" id="3.90.1210.10">
    <property type="entry name" value="Antifreeze-like/N-acetylneuraminic acid synthase C-terminal domain"/>
    <property type="match status" value="1"/>
</dbReference>
<keyword evidence="3" id="KW-1185">Reference proteome</keyword>
<dbReference type="Pfam" id="PF03102">
    <property type="entry name" value="NeuB"/>
    <property type="match status" value="1"/>
</dbReference>
<dbReference type="InterPro" id="IPR006190">
    <property type="entry name" value="SAF_AFP_Neu5Ac"/>
</dbReference>
<gene>
    <name evidence="2" type="ORF">NTJ_14677</name>
</gene>
<dbReference type="PANTHER" id="PTHR42966">
    <property type="entry name" value="N-ACETYLNEURAMINATE SYNTHASE"/>
    <property type="match status" value="1"/>
</dbReference>
<dbReference type="PROSITE" id="PS50844">
    <property type="entry name" value="AFP_LIKE"/>
    <property type="match status" value="1"/>
</dbReference>
<dbReference type="EMBL" id="AP028921">
    <property type="protein sequence ID" value="BET01859.1"/>
    <property type="molecule type" value="Genomic_DNA"/>
</dbReference>
<reference evidence="2 3" key="1">
    <citation type="submission" date="2023-09" db="EMBL/GenBank/DDBJ databases">
        <title>Nesidiocoris tenuis whole genome shotgun sequence.</title>
        <authorList>
            <person name="Shibata T."/>
            <person name="Shimoda M."/>
            <person name="Kobayashi T."/>
            <person name="Uehara T."/>
        </authorList>
    </citation>
    <scope>NUCLEOTIDE SEQUENCE [LARGE SCALE GENOMIC DNA]</scope>
    <source>
        <strain evidence="2 3">Japan</strain>
    </source>
</reference>
<evidence type="ECO:0000313" key="3">
    <source>
        <dbReference type="Proteomes" id="UP001307889"/>
    </source>
</evidence>
<dbReference type="SUPFAM" id="SSF51269">
    <property type="entry name" value="AFP III-like domain"/>
    <property type="match status" value="1"/>
</dbReference>
<dbReference type="InterPro" id="IPR013974">
    <property type="entry name" value="SAF"/>
</dbReference>
<organism evidence="2 3">
    <name type="scientific">Nesidiocoris tenuis</name>
    <dbReference type="NCBI Taxonomy" id="355587"/>
    <lineage>
        <taxon>Eukaryota</taxon>
        <taxon>Metazoa</taxon>
        <taxon>Ecdysozoa</taxon>
        <taxon>Arthropoda</taxon>
        <taxon>Hexapoda</taxon>
        <taxon>Insecta</taxon>
        <taxon>Pterygota</taxon>
        <taxon>Neoptera</taxon>
        <taxon>Paraneoptera</taxon>
        <taxon>Hemiptera</taxon>
        <taxon>Heteroptera</taxon>
        <taxon>Panheteroptera</taxon>
        <taxon>Cimicomorpha</taxon>
        <taxon>Miridae</taxon>
        <taxon>Dicyphina</taxon>
        <taxon>Nesidiocoris</taxon>
    </lineage>
</organism>
<dbReference type="SUPFAM" id="SSF51569">
    <property type="entry name" value="Aldolase"/>
    <property type="match status" value="1"/>
</dbReference>
<dbReference type="CDD" id="cd11615">
    <property type="entry name" value="SAF_NeuB_like"/>
    <property type="match status" value="1"/>
</dbReference>
<dbReference type="InterPro" id="IPR013785">
    <property type="entry name" value="Aldolase_TIM"/>
</dbReference>
<name>A0ABN7BC81_9HEMI</name>
<feature type="domain" description="AFP-like" evidence="1">
    <location>
        <begin position="294"/>
        <end position="351"/>
    </location>
</feature>
<evidence type="ECO:0000259" key="1">
    <source>
        <dbReference type="PROSITE" id="PS50844"/>
    </source>
</evidence>
<dbReference type="Pfam" id="PF08666">
    <property type="entry name" value="SAF"/>
    <property type="match status" value="1"/>
</dbReference>
<evidence type="ECO:0000313" key="2">
    <source>
        <dbReference type="EMBL" id="BET01859.1"/>
    </source>
</evidence>
<dbReference type="InterPro" id="IPR051690">
    <property type="entry name" value="PseI-like"/>
</dbReference>
<dbReference type="InterPro" id="IPR057736">
    <property type="entry name" value="SAF_PseI/NeuA/NeuB"/>
</dbReference>
<dbReference type="InterPro" id="IPR013132">
    <property type="entry name" value="PseI/NeuA/B-like_N"/>
</dbReference>
<sequence length="351" mass="38629">MPATIRIGRNTEICDASPCFIIAEIGQNHQGDVAVAQKLIDIAKDCGADCVKFQKSCLEEKFTRESLQRPYVGPNSWGSTYGEHKSRLELSCDDFKALQCHAKKIGIMFTASAMDPVSLDFLISLDVPFVKIGSGDSDNLPLIEEAAKSGKPLVISTGMQDLEGVKRVKDTVEHYHKNFAFLHCVSSYPTKAVDANLSAITTMKAEFPETVIGYSGHEEGFNISVAAAALGAKIIERHITLDKSMKGTDHACSLAPDELRQMIRNIREIESALGDGVKTIRKCEMPCFEKLGKTIVTSRDVKFGQILTAEDMKIKVAVKKGFLPHEFMELIGRTVNRDLTKDETLTRDDLG</sequence>
<dbReference type="SMART" id="SM00858">
    <property type="entry name" value="SAF"/>
    <property type="match status" value="1"/>
</dbReference>
<accession>A0ABN7BC81</accession>
<dbReference type="Proteomes" id="UP001307889">
    <property type="component" value="Chromosome 13"/>
</dbReference>
<dbReference type="InterPro" id="IPR036732">
    <property type="entry name" value="AFP_Neu5c_C_sf"/>
</dbReference>
<proteinExistence type="predicted"/>
<dbReference type="Gene3D" id="3.20.20.70">
    <property type="entry name" value="Aldolase class I"/>
    <property type="match status" value="1"/>
</dbReference>